<dbReference type="GO" id="GO:0008816">
    <property type="term" value="F:citryl-CoA lyase activity"/>
    <property type="evidence" value="ECO:0007669"/>
    <property type="project" value="UniProtKB-EC"/>
</dbReference>
<keyword evidence="3 5" id="KW-0460">Magnesium</keyword>
<evidence type="ECO:0000256" key="2">
    <source>
        <dbReference type="ARBA" id="ARBA00022723"/>
    </source>
</evidence>
<evidence type="ECO:0000256" key="1">
    <source>
        <dbReference type="ARBA" id="ARBA00001946"/>
    </source>
</evidence>
<organism evidence="7 8">
    <name type="scientific">Desulfurobacterium thermolithotrophum (strain DSM 11699 / BSA)</name>
    <dbReference type="NCBI Taxonomy" id="868864"/>
    <lineage>
        <taxon>Bacteria</taxon>
        <taxon>Pseudomonadati</taxon>
        <taxon>Aquificota</taxon>
        <taxon>Aquificia</taxon>
        <taxon>Desulfurobacteriales</taxon>
        <taxon>Desulfurobacteriaceae</taxon>
        <taxon>Desulfurobacterium</taxon>
    </lineage>
</organism>
<dbReference type="InterPro" id="IPR015813">
    <property type="entry name" value="Pyrv/PenolPyrv_kinase-like_dom"/>
</dbReference>
<evidence type="ECO:0000256" key="5">
    <source>
        <dbReference type="PIRSR" id="PIRSR015582-2"/>
    </source>
</evidence>
<dbReference type="FunCoup" id="F0S0W4">
    <property type="interactions" value="146"/>
</dbReference>
<dbReference type="PANTHER" id="PTHR32308:SF0">
    <property type="entry name" value="HPCH_HPAI ALDOLASE_CITRATE LYASE DOMAIN-CONTAINING PROTEIN"/>
    <property type="match status" value="1"/>
</dbReference>
<dbReference type="InParanoid" id="F0S0W4"/>
<dbReference type="HOGENOM" id="CLU_044864_0_1_0"/>
<comment type="cofactor">
    <cofactor evidence="1">
        <name>Mg(2+)</name>
        <dbReference type="ChEBI" id="CHEBI:18420"/>
    </cofactor>
</comment>
<accession>F0S0W4</accession>
<dbReference type="KEGG" id="dte:Dester_0110"/>
<dbReference type="GO" id="GO:0006107">
    <property type="term" value="P:oxaloacetate metabolic process"/>
    <property type="evidence" value="ECO:0007669"/>
    <property type="project" value="TreeGrafter"/>
</dbReference>
<reference evidence="7 8" key="1">
    <citation type="journal article" date="2011" name="Stand. Genomic Sci.">
        <title>Complete genome sequence of the thermophilic sulfur-reducer Desulfurobacterium thermolithotrophum type strain (BSA(T)) from a deep-sea hydrothermal vent.</title>
        <authorList>
            <person name="Goker M."/>
            <person name="Daligault H."/>
            <person name="Mwirichia R."/>
            <person name="Lapidus A."/>
            <person name="Lucas S."/>
            <person name="Deshpande S."/>
            <person name="Pagani I."/>
            <person name="Tapia R."/>
            <person name="Cheng J.F."/>
            <person name="Goodwin L."/>
            <person name="Pitluck S."/>
            <person name="Liolios K."/>
            <person name="Ivanova N."/>
            <person name="Mavromatis K."/>
            <person name="Mikhailova N."/>
            <person name="Pati A."/>
            <person name="Chen A."/>
            <person name="Palaniappan K."/>
            <person name="Han C."/>
            <person name="Land M."/>
            <person name="Hauser L."/>
            <person name="Pan C."/>
            <person name="Brambilla E.M."/>
            <person name="Rohde M."/>
            <person name="Spring S."/>
            <person name="Sikorski J."/>
            <person name="Wirth R."/>
            <person name="Detter J.C."/>
            <person name="Woyke T."/>
            <person name="Bristow J."/>
            <person name="Eisen J.A."/>
            <person name="Markowitz V."/>
            <person name="Hugenholtz P."/>
            <person name="Kyrpides N.C."/>
            <person name="Klenk H.P."/>
        </authorList>
    </citation>
    <scope>NUCLEOTIDE SEQUENCE [LARGE SCALE GENOMIC DNA]</scope>
    <source>
        <strain evidence="8">DSM 11699 / BSA</strain>
    </source>
</reference>
<dbReference type="EMBL" id="CP002543">
    <property type="protein sequence ID" value="ADY72768.1"/>
    <property type="molecule type" value="Genomic_DNA"/>
</dbReference>
<keyword evidence="8" id="KW-1185">Reference proteome</keyword>
<evidence type="ECO:0000313" key="8">
    <source>
        <dbReference type="Proteomes" id="UP000007102"/>
    </source>
</evidence>
<dbReference type="Proteomes" id="UP000007102">
    <property type="component" value="Chromosome"/>
</dbReference>
<dbReference type="GO" id="GO:0000287">
    <property type="term" value="F:magnesium ion binding"/>
    <property type="evidence" value="ECO:0007669"/>
    <property type="project" value="TreeGrafter"/>
</dbReference>
<keyword evidence="7" id="KW-0456">Lyase</keyword>
<dbReference type="Gene3D" id="3.20.20.60">
    <property type="entry name" value="Phosphoenolpyruvate-binding domains"/>
    <property type="match status" value="1"/>
</dbReference>
<dbReference type="SUPFAM" id="SSF51621">
    <property type="entry name" value="Phosphoenolpyruvate/pyruvate domain"/>
    <property type="match status" value="1"/>
</dbReference>
<proteinExistence type="predicted"/>
<dbReference type="eggNOG" id="COG2301">
    <property type="taxonomic scope" value="Bacteria"/>
</dbReference>
<feature type="binding site" evidence="4">
    <location>
        <position position="102"/>
    </location>
    <ligand>
        <name>substrate</name>
    </ligand>
</feature>
<gene>
    <name evidence="7" type="ordered locus">Dester_0110</name>
</gene>
<evidence type="ECO:0000259" key="6">
    <source>
        <dbReference type="Pfam" id="PF03328"/>
    </source>
</evidence>
<feature type="domain" description="HpcH/HpaI aldolase/citrate lyase" evidence="6">
    <location>
        <begin position="40"/>
        <end position="260"/>
    </location>
</feature>
<dbReference type="STRING" id="868864.Dester_0110"/>
<evidence type="ECO:0000313" key="7">
    <source>
        <dbReference type="EMBL" id="ADY72768.1"/>
    </source>
</evidence>
<evidence type="ECO:0000256" key="3">
    <source>
        <dbReference type="ARBA" id="ARBA00022842"/>
    </source>
</evidence>
<dbReference type="Pfam" id="PF03328">
    <property type="entry name" value="HpcH_HpaI"/>
    <property type="match status" value="1"/>
</dbReference>
<sequence>MEELFQLGEKVLADELKVEELKRYPENLQERKFFEKPFRRSALIVSGDRVKHLRKVFGRDADIIIFNVEDGVSDKNKPFARLFLRKFLTNTSFDGSKEIVIRVNPLDSQYFWEDITKLLPAIPHAIRLSKVETAEDIVVLEGILKAFELSKGLEEGTIKLQLSIETGRAIENLGEILRASKRINAAYLGILDLFADLKLSQKLLKTSRFADYIREKFVLTCRAHNVSSIAPAYQDYEDLEGFRKEVEREKELGFDGKSCISVKQVGIANEVFSPSLEEIEEAKEIVKLYEEALREGKGGITYKGKFIDQPIYKDALNKLKYFSS</sequence>
<dbReference type="AlphaFoldDB" id="F0S0W4"/>
<dbReference type="OrthoDB" id="9786940at2"/>
<dbReference type="InterPro" id="IPR040442">
    <property type="entry name" value="Pyrv_kinase-like_dom_sf"/>
</dbReference>
<dbReference type="EC" id="4.1.3.34" evidence="7"/>
<keyword evidence="2 5" id="KW-0479">Metal-binding</keyword>
<dbReference type="PIRSF" id="PIRSF015582">
    <property type="entry name" value="Cit_lyase_B"/>
    <property type="match status" value="1"/>
</dbReference>
<protein>
    <submittedName>
        <fullName evidence="7">Citryl-CoA lyase</fullName>
        <ecNumber evidence="7">4.1.3.34</ecNumber>
    </submittedName>
</protein>
<feature type="binding site" evidence="4">
    <location>
        <position position="165"/>
    </location>
    <ligand>
        <name>substrate</name>
    </ligand>
</feature>
<reference evidence="8" key="2">
    <citation type="submission" date="2011-02" db="EMBL/GenBank/DDBJ databases">
        <title>The complete genome of Desulfurobacterium thermolithotrophum DSM 11699.</title>
        <authorList>
            <consortium name="US DOE Joint Genome Institute (JGI-PGF)"/>
            <person name="Lucas S."/>
            <person name="Copeland A."/>
            <person name="Lapidus A."/>
            <person name="Bruce D."/>
            <person name="Goodwin L."/>
            <person name="Pitluck S."/>
            <person name="Kyrpides N."/>
            <person name="Mavromatis K."/>
            <person name="Pagani I."/>
            <person name="Ivanova N."/>
            <person name="Mikhailova N."/>
            <person name="Daligault H."/>
            <person name="Detter J.C."/>
            <person name="Tapia R."/>
            <person name="Han C."/>
            <person name="Land M."/>
            <person name="Hauser L."/>
            <person name="Markowitz V."/>
            <person name="Cheng J.-F."/>
            <person name="Hugenholtz P."/>
            <person name="Woyke T."/>
            <person name="Wu D."/>
            <person name="Spring S."/>
            <person name="Brambilla E."/>
            <person name="Klenk H.-P."/>
            <person name="Eisen J.A."/>
        </authorList>
    </citation>
    <scope>NUCLEOTIDE SEQUENCE [LARGE SCALE GENOMIC DNA]</scope>
    <source>
        <strain evidence="8">DSM 11699 / BSA</strain>
    </source>
</reference>
<feature type="binding site" evidence="5">
    <location>
        <position position="192"/>
    </location>
    <ligand>
        <name>Mg(2+)</name>
        <dbReference type="ChEBI" id="CHEBI:18420"/>
    </ligand>
</feature>
<name>F0S0W4_DESTD</name>
<dbReference type="InterPro" id="IPR005000">
    <property type="entry name" value="Aldolase/citrate-lyase_domain"/>
</dbReference>
<dbReference type="PANTHER" id="PTHR32308">
    <property type="entry name" value="LYASE BETA SUBUNIT, PUTATIVE (AFU_ORTHOLOGUE AFUA_4G13030)-RELATED"/>
    <property type="match status" value="1"/>
</dbReference>
<evidence type="ECO:0000256" key="4">
    <source>
        <dbReference type="PIRSR" id="PIRSR015582-1"/>
    </source>
</evidence>
<dbReference type="InterPro" id="IPR011206">
    <property type="entry name" value="Citrate_lyase_beta/mcl1/mcl2"/>
</dbReference>
<feature type="binding site" evidence="5">
    <location>
        <position position="165"/>
    </location>
    <ligand>
        <name>Mg(2+)</name>
        <dbReference type="ChEBI" id="CHEBI:18420"/>
    </ligand>
</feature>